<dbReference type="InterPro" id="IPR036514">
    <property type="entry name" value="SGNH_hydro_sf"/>
</dbReference>
<dbReference type="Gene3D" id="3.40.50.1110">
    <property type="entry name" value="SGNH hydrolase"/>
    <property type="match status" value="1"/>
</dbReference>
<dbReference type="Pfam" id="PF13472">
    <property type="entry name" value="Lipase_GDSL_2"/>
    <property type="match status" value="1"/>
</dbReference>
<dbReference type="SUPFAM" id="SSF52266">
    <property type="entry name" value="SGNH hydrolase"/>
    <property type="match status" value="1"/>
</dbReference>
<dbReference type="Proteomes" id="UP000276055">
    <property type="component" value="Unassembled WGS sequence"/>
</dbReference>
<feature type="region of interest" description="Disordered" evidence="1">
    <location>
        <begin position="291"/>
        <end position="320"/>
    </location>
</feature>
<dbReference type="InterPro" id="IPR053140">
    <property type="entry name" value="GDSL_Rv0518-like"/>
</dbReference>
<sequence>MNYQRIAGDVNAARSLEPGAGHTGANLPAAGLWHPGEQSTASGRPGGRRPQSWSRYVAIGDSFTAGVGDPEPLSPGGMRGWADRIAEELGEGRGEFGYANLAISGMVLRDIIDQQLGPALSLKPDLVTLSAGGNDLVFHRGDPDRMAAALDDAVVTLSAAGATVVLFTGPDWGETAVFGHIRGKVAVFNENIRVIAARHDAVIADLWALRQLSDARMWDPDRLHFSPLGHHTIAAMVLDTLSVPHRLQPLVPKPMPPGNWRETRASDLAWIAHYMLPWMVSRIRPRADTLPRQAKRPLPGPPPGFAGPGPTPLVRPGSVG</sequence>
<dbReference type="CDD" id="cd01832">
    <property type="entry name" value="SGNH_hydrolase_like_1"/>
    <property type="match status" value="1"/>
</dbReference>
<feature type="region of interest" description="Disordered" evidence="1">
    <location>
        <begin position="14"/>
        <end position="51"/>
    </location>
</feature>
<evidence type="ECO:0000313" key="4">
    <source>
        <dbReference type="Proteomes" id="UP000276055"/>
    </source>
</evidence>
<protein>
    <submittedName>
        <fullName evidence="3">Lysophospholipase L1-like esterase</fullName>
    </submittedName>
</protein>
<evidence type="ECO:0000259" key="2">
    <source>
        <dbReference type="Pfam" id="PF13472"/>
    </source>
</evidence>
<gene>
    <name evidence="3" type="ORF">C8D78_1711</name>
</gene>
<feature type="domain" description="SGNH hydrolase-type esterase" evidence="2">
    <location>
        <begin position="58"/>
        <end position="230"/>
    </location>
</feature>
<comment type="caution">
    <text evidence="3">The sequence shown here is derived from an EMBL/GenBank/DDBJ whole genome shotgun (WGS) entry which is preliminary data.</text>
</comment>
<evidence type="ECO:0000256" key="1">
    <source>
        <dbReference type="SAM" id="MobiDB-lite"/>
    </source>
</evidence>
<name>A0A495ESC2_9MICC</name>
<accession>A0A495ESC2</accession>
<proteinExistence type="predicted"/>
<dbReference type="InterPro" id="IPR013830">
    <property type="entry name" value="SGNH_hydro"/>
</dbReference>
<feature type="compositionally biased region" description="Pro residues" evidence="1">
    <location>
        <begin position="298"/>
        <end position="313"/>
    </location>
</feature>
<organism evidence="3 4">
    <name type="scientific">Arthrobacter oryzae</name>
    <dbReference type="NCBI Taxonomy" id="409290"/>
    <lineage>
        <taxon>Bacteria</taxon>
        <taxon>Bacillati</taxon>
        <taxon>Actinomycetota</taxon>
        <taxon>Actinomycetes</taxon>
        <taxon>Micrococcales</taxon>
        <taxon>Micrococcaceae</taxon>
        <taxon>Arthrobacter</taxon>
    </lineage>
</organism>
<dbReference type="PANTHER" id="PTHR43784:SF2">
    <property type="entry name" value="GDSL-LIKE LIPASE_ACYLHYDROLASE, PUTATIVE (AFU_ORTHOLOGUE AFUA_2G00820)-RELATED"/>
    <property type="match status" value="1"/>
</dbReference>
<reference evidence="3 4" key="1">
    <citation type="submission" date="2018-10" db="EMBL/GenBank/DDBJ databases">
        <title>Genomic Encyclopedia of Type Strains, Phase IV (KMG-IV): sequencing the most valuable type-strain genomes for metagenomic binning, comparative biology and taxonomic classification.</title>
        <authorList>
            <person name="Goeker M."/>
        </authorList>
    </citation>
    <scope>NUCLEOTIDE SEQUENCE [LARGE SCALE GENOMIC DNA]</scope>
    <source>
        <strain evidence="3 4">DSM 25586</strain>
    </source>
</reference>
<dbReference type="PANTHER" id="PTHR43784">
    <property type="entry name" value="GDSL-LIKE LIPASE/ACYLHYDROLASE, PUTATIVE (AFU_ORTHOLOGUE AFUA_2G00820)-RELATED"/>
    <property type="match status" value="1"/>
</dbReference>
<dbReference type="EMBL" id="RBIR01000003">
    <property type="protein sequence ID" value="RKR19900.1"/>
    <property type="molecule type" value="Genomic_DNA"/>
</dbReference>
<dbReference type="RefSeq" id="WP_120952318.1">
    <property type="nucleotide sequence ID" value="NZ_RBIR01000003.1"/>
</dbReference>
<dbReference type="AlphaFoldDB" id="A0A495ESC2"/>
<dbReference type="OrthoDB" id="3465773at2"/>
<evidence type="ECO:0000313" key="3">
    <source>
        <dbReference type="EMBL" id="RKR19900.1"/>
    </source>
</evidence>